<dbReference type="InterPro" id="IPR029229">
    <property type="entry name" value="Alkyl_sulf_C"/>
</dbReference>
<gene>
    <name evidence="2" type="ORF">SAMN02787144_1021127</name>
</gene>
<name>A0A1K2EQZ6_STRAR</name>
<organism evidence="2 3">
    <name type="scientific">Streptomyces atratus</name>
    <dbReference type="NCBI Taxonomy" id="1893"/>
    <lineage>
        <taxon>Bacteria</taxon>
        <taxon>Bacillati</taxon>
        <taxon>Actinomycetota</taxon>
        <taxon>Actinomycetes</taxon>
        <taxon>Kitasatosporales</taxon>
        <taxon>Streptomycetaceae</taxon>
        <taxon>Streptomyces</taxon>
    </lineage>
</organism>
<evidence type="ECO:0000313" key="2">
    <source>
        <dbReference type="EMBL" id="SFY37859.1"/>
    </source>
</evidence>
<reference evidence="2 3" key="1">
    <citation type="submission" date="2016-11" db="EMBL/GenBank/DDBJ databases">
        <authorList>
            <person name="Jaros S."/>
            <person name="Januszkiewicz K."/>
            <person name="Wedrychowicz H."/>
        </authorList>
    </citation>
    <scope>NUCLEOTIDE SEQUENCE [LARGE SCALE GENOMIC DNA]</scope>
    <source>
        <strain evidence="2 3">OK807</strain>
    </source>
</reference>
<dbReference type="Pfam" id="PF14864">
    <property type="entry name" value="Alkyl_sulf_C"/>
    <property type="match status" value="1"/>
</dbReference>
<dbReference type="InterPro" id="IPR036527">
    <property type="entry name" value="SCP2_sterol-bd_dom_sf"/>
</dbReference>
<evidence type="ECO:0000313" key="3">
    <source>
        <dbReference type="Proteomes" id="UP000181909"/>
    </source>
</evidence>
<dbReference type="EMBL" id="FPJO01000021">
    <property type="protein sequence ID" value="SFY37859.1"/>
    <property type="molecule type" value="Genomic_DNA"/>
</dbReference>
<evidence type="ECO:0000259" key="1">
    <source>
        <dbReference type="Pfam" id="PF14864"/>
    </source>
</evidence>
<feature type="domain" description="Alkyl sulfatase C-terminal" evidence="1">
    <location>
        <begin position="4"/>
        <end position="40"/>
    </location>
</feature>
<dbReference type="AlphaFoldDB" id="A0A1K2EQZ6"/>
<sequence length="40" mass="4130">MTPAGLAARDTVKVVGDIGRLTELLGHLGDPDPDFAIVTP</sequence>
<dbReference type="Proteomes" id="UP000181909">
    <property type="component" value="Unassembled WGS sequence"/>
</dbReference>
<dbReference type="SUPFAM" id="SSF55718">
    <property type="entry name" value="SCP-like"/>
    <property type="match status" value="1"/>
</dbReference>
<dbReference type="Gene3D" id="3.30.1050.10">
    <property type="entry name" value="SCP2 sterol-binding domain"/>
    <property type="match status" value="1"/>
</dbReference>
<proteinExistence type="predicted"/>
<accession>A0A1K2EQZ6</accession>
<protein>
    <submittedName>
        <fullName evidence="2">Alkyl sulfatase C-terminal</fullName>
    </submittedName>
</protein>